<evidence type="ECO:0000256" key="8">
    <source>
        <dbReference type="SAM" id="SignalP"/>
    </source>
</evidence>
<sequence length="277" mass="31188">MMKKITNQILTVTLSLALAACSVQSTKPSGQREEHAADTNGEKKESRLSSAHWSYEGDTGPEHWGKIDPANSACVNGSEQSPINIEFSQVQTKKAVEDLHINYQPALFTIMNNGHTVQANAVDEGNSVMIEGKEYELVQFHFHTPSEHQFNGQNYEMELHLVHKDMRGKIAVLGLMIKEGEENESLISLWNTLPTEKNEKDKSLNEPVHLEALLPDDRSAFAYDGSLTTPPCTEGVKWTVFEKPIEMSKQQIKAFRQIFPDNHRPVQAKNNHKIIKE</sequence>
<reference evidence="10 11" key="1">
    <citation type="journal article" date="2015" name="Stand. Genomic Sci.">
        <title>Genomic Encyclopedia of Bacterial and Archaeal Type Strains, Phase III: the genomes of soil and plant-associated and newly described type strains.</title>
        <authorList>
            <person name="Whitman W.B."/>
            <person name="Woyke T."/>
            <person name="Klenk H.P."/>
            <person name="Zhou Y."/>
            <person name="Lilburn T.G."/>
            <person name="Beck B.J."/>
            <person name="De Vos P."/>
            <person name="Vandamme P."/>
            <person name="Eisen J.A."/>
            <person name="Garrity G."/>
            <person name="Hugenholtz P."/>
            <person name="Kyrpides N.C."/>
        </authorList>
    </citation>
    <scope>NUCLEOTIDE SEQUENCE [LARGE SCALE GENOMIC DNA]</scope>
    <source>
        <strain evidence="10 11">CV53</strain>
    </source>
</reference>
<evidence type="ECO:0000259" key="9">
    <source>
        <dbReference type="PROSITE" id="PS51144"/>
    </source>
</evidence>
<keyword evidence="3" id="KW-0479">Metal-binding</keyword>
<feature type="signal peptide" evidence="8">
    <location>
        <begin position="1"/>
        <end position="19"/>
    </location>
</feature>
<dbReference type="AlphaFoldDB" id="A0A4R2B0D4"/>
<dbReference type="InterPro" id="IPR023561">
    <property type="entry name" value="Carbonic_anhydrase_a-class"/>
</dbReference>
<dbReference type="EMBL" id="SLVV01000015">
    <property type="protein sequence ID" value="TCN19887.1"/>
    <property type="molecule type" value="Genomic_DNA"/>
</dbReference>
<evidence type="ECO:0000256" key="2">
    <source>
        <dbReference type="ARBA" id="ARBA00012925"/>
    </source>
</evidence>
<evidence type="ECO:0000256" key="7">
    <source>
        <dbReference type="SAM" id="MobiDB-lite"/>
    </source>
</evidence>
<dbReference type="PROSITE" id="PS51144">
    <property type="entry name" value="ALPHA_CA_2"/>
    <property type="match status" value="1"/>
</dbReference>
<keyword evidence="8" id="KW-0732">Signal</keyword>
<evidence type="ECO:0000313" key="10">
    <source>
        <dbReference type="EMBL" id="TCN19887.1"/>
    </source>
</evidence>
<dbReference type="PANTHER" id="PTHR18952">
    <property type="entry name" value="CARBONIC ANHYDRASE"/>
    <property type="match status" value="1"/>
</dbReference>
<evidence type="ECO:0000256" key="5">
    <source>
        <dbReference type="ARBA" id="ARBA00023239"/>
    </source>
</evidence>
<dbReference type="InterPro" id="IPR001148">
    <property type="entry name" value="CA_dom"/>
</dbReference>
<feature type="region of interest" description="Disordered" evidence="7">
    <location>
        <begin position="24"/>
        <end position="68"/>
    </location>
</feature>
<feature type="chain" id="PRO_5039620048" description="carbonic anhydrase" evidence="8">
    <location>
        <begin position="20"/>
        <end position="277"/>
    </location>
</feature>
<accession>A0A4R2B0D4</accession>
<dbReference type="CDD" id="cd03124">
    <property type="entry name" value="alpha_CA_prokaryotic_like"/>
    <property type="match status" value="1"/>
</dbReference>
<dbReference type="Proteomes" id="UP000295689">
    <property type="component" value="Unassembled WGS sequence"/>
</dbReference>
<evidence type="ECO:0000256" key="4">
    <source>
        <dbReference type="ARBA" id="ARBA00022833"/>
    </source>
</evidence>
<dbReference type="InterPro" id="IPR036398">
    <property type="entry name" value="CA_dom_sf"/>
</dbReference>
<evidence type="ECO:0000256" key="6">
    <source>
        <dbReference type="ARBA" id="ARBA00048348"/>
    </source>
</evidence>
<feature type="compositionally biased region" description="Basic and acidic residues" evidence="7">
    <location>
        <begin position="30"/>
        <end position="47"/>
    </location>
</feature>
<dbReference type="EC" id="4.2.1.1" evidence="2"/>
<dbReference type="InterPro" id="IPR041891">
    <property type="entry name" value="Alpha_CA_prokaryot-like"/>
</dbReference>
<dbReference type="PROSITE" id="PS51257">
    <property type="entry name" value="PROKAR_LIPOPROTEIN"/>
    <property type="match status" value="1"/>
</dbReference>
<comment type="caution">
    <text evidence="10">The sequence shown here is derived from an EMBL/GenBank/DDBJ whole genome shotgun (WGS) entry which is preliminary data.</text>
</comment>
<keyword evidence="5" id="KW-0456">Lyase</keyword>
<dbReference type="Pfam" id="PF00194">
    <property type="entry name" value="Carb_anhydrase"/>
    <property type="match status" value="1"/>
</dbReference>
<dbReference type="GO" id="GO:0004089">
    <property type="term" value="F:carbonate dehydratase activity"/>
    <property type="evidence" value="ECO:0007669"/>
    <property type="project" value="UniProtKB-EC"/>
</dbReference>
<comment type="similarity">
    <text evidence="1">Belongs to the alpha-carbonic anhydrase family.</text>
</comment>
<keyword evidence="11" id="KW-1185">Reference proteome</keyword>
<dbReference type="GO" id="GO:0008270">
    <property type="term" value="F:zinc ion binding"/>
    <property type="evidence" value="ECO:0007669"/>
    <property type="project" value="InterPro"/>
</dbReference>
<dbReference type="SUPFAM" id="SSF51069">
    <property type="entry name" value="Carbonic anhydrase"/>
    <property type="match status" value="1"/>
</dbReference>
<evidence type="ECO:0000256" key="3">
    <source>
        <dbReference type="ARBA" id="ARBA00022723"/>
    </source>
</evidence>
<dbReference type="Gene3D" id="3.10.200.10">
    <property type="entry name" value="Alpha carbonic anhydrase"/>
    <property type="match status" value="1"/>
</dbReference>
<dbReference type="RefSeq" id="WP_241994034.1">
    <property type="nucleotide sequence ID" value="NZ_JABUHM010000016.1"/>
</dbReference>
<proteinExistence type="inferred from homology"/>
<evidence type="ECO:0000313" key="11">
    <source>
        <dbReference type="Proteomes" id="UP000295689"/>
    </source>
</evidence>
<feature type="domain" description="Alpha-carbonic anhydrase" evidence="9">
    <location>
        <begin position="51"/>
        <end position="277"/>
    </location>
</feature>
<dbReference type="SMART" id="SM01057">
    <property type="entry name" value="Carb_anhydrase"/>
    <property type="match status" value="1"/>
</dbReference>
<organism evidence="10 11">
    <name type="scientific">Mesobacillus foraminis</name>
    <dbReference type="NCBI Taxonomy" id="279826"/>
    <lineage>
        <taxon>Bacteria</taxon>
        <taxon>Bacillati</taxon>
        <taxon>Bacillota</taxon>
        <taxon>Bacilli</taxon>
        <taxon>Bacillales</taxon>
        <taxon>Bacillaceae</taxon>
        <taxon>Mesobacillus</taxon>
    </lineage>
</organism>
<evidence type="ECO:0000256" key="1">
    <source>
        <dbReference type="ARBA" id="ARBA00010718"/>
    </source>
</evidence>
<keyword evidence="4" id="KW-0862">Zinc</keyword>
<comment type="catalytic activity">
    <reaction evidence="6">
        <text>hydrogencarbonate + H(+) = CO2 + H2O</text>
        <dbReference type="Rhea" id="RHEA:10748"/>
        <dbReference type="ChEBI" id="CHEBI:15377"/>
        <dbReference type="ChEBI" id="CHEBI:15378"/>
        <dbReference type="ChEBI" id="CHEBI:16526"/>
        <dbReference type="ChEBI" id="CHEBI:17544"/>
        <dbReference type="EC" id="4.2.1.1"/>
    </reaction>
</comment>
<dbReference type="PANTHER" id="PTHR18952:SF265">
    <property type="entry name" value="CARBONIC ANHYDRASE"/>
    <property type="match status" value="1"/>
</dbReference>
<gene>
    <name evidence="10" type="ORF">EV146_11557</name>
</gene>
<name>A0A4R2B0D4_9BACI</name>
<protein>
    <recommendedName>
        <fullName evidence="2">carbonic anhydrase</fullName>
        <ecNumber evidence="2">4.2.1.1</ecNumber>
    </recommendedName>
</protein>